<accession>A0A2R6W055</accession>
<dbReference type="CDD" id="cd10317">
    <property type="entry name" value="RGL4_C"/>
    <property type="match status" value="1"/>
</dbReference>
<dbReference type="EC" id="4.2.2.23" evidence="4"/>
<dbReference type="SUPFAM" id="SSF49452">
    <property type="entry name" value="Starch-binding domain-like"/>
    <property type="match status" value="1"/>
</dbReference>
<dbReference type="Pfam" id="PF14686">
    <property type="entry name" value="fn3_3"/>
    <property type="match status" value="1"/>
</dbReference>
<evidence type="ECO:0000256" key="3">
    <source>
        <dbReference type="ARBA" id="ARBA00010418"/>
    </source>
</evidence>
<dbReference type="InterPro" id="IPR014718">
    <property type="entry name" value="GH-type_carb-bd"/>
</dbReference>
<organism evidence="10 11">
    <name type="scientific">Marchantia polymorpha</name>
    <name type="common">Common liverwort</name>
    <name type="synonym">Marchantia aquatica</name>
    <dbReference type="NCBI Taxonomy" id="3197"/>
    <lineage>
        <taxon>Eukaryota</taxon>
        <taxon>Viridiplantae</taxon>
        <taxon>Streptophyta</taxon>
        <taxon>Embryophyta</taxon>
        <taxon>Marchantiophyta</taxon>
        <taxon>Marchantiopsida</taxon>
        <taxon>Marchantiidae</taxon>
        <taxon>Marchantiales</taxon>
        <taxon>Marchantiaceae</taxon>
        <taxon>Marchantia</taxon>
    </lineage>
</organism>
<dbReference type="GO" id="GO:0005975">
    <property type="term" value="P:carbohydrate metabolic process"/>
    <property type="evidence" value="ECO:0007669"/>
    <property type="project" value="InterPro"/>
</dbReference>
<dbReference type="Gramene" id="Mp3g03160.2">
    <property type="protein sequence ID" value="Mp3g03160.2.cds"/>
    <property type="gene ID" value="Mp3g03160"/>
</dbReference>
<comment type="subcellular location">
    <subcellularLocation>
        <location evidence="2">Secreted</location>
    </subcellularLocation>
</comment>
<dbReference type="GO" id="GO:0005576">
    <property type="term" value="C:extracellular region"/>
    <property type="evidence" value="ECO:0007669"/>
    <property type="project" value="UniProtKB-SubCell"/>
</dbReference>
<dbReference type="EMBL" id="KZ772878">
    <property type="protein sequence ID" value="PTQ27233.1"/>
    <property type="molecule type" value="Genomic_DNA"/>
</dbReference>
<dbReference type="SUPFAM" id="SSF49785">
    <property type="entry name" value="Galactose-binding domain-like"/>
    <property type="match status" value="1"/>
</dbReference>
<dbReference type="Pfam" id="PF06045">
    <property type="entry name" value="Rhamnogal_lyase"/>
    <property type="match status" value="1"/>
</dbReference>
<dbReference type="InterPro" id="IPR051850">
    <property type="entry name" value="Polysacch_Lyase_4"/>
</dbReference>
<keyword evidence="11" id="KW-1185">Reference proteome</keyword>
<dbReference type="Gramene" id="Mp3g03160.1">
    <property type="protein sequence ID" value="Mp3g03160.1.cds"/>
    <property type="gene ID" value="Mp3g03160"/>
</dbReference>
<dbReference type="AlphaFoldDB" id="A0A2R6W055"/>
<reference evidence="10" key="2">
    <citation type="submission" date="2017-12" db="EMBL/GenBank/DDBJ databases">
        <title>WGS assembly of Marchantia polymorpha.</title>
        <authorList>
            <person name="Bowman J.L."/>
            <person name="Kohchi T."/>
            <person name="Yamato K.T."/>
            <person name="Jenkins J."/>
            <person name="Shu S."/>
            <person name="Ishizaki K."/>
            <person name="Yamaoka S."/>
            <person name="Nishihama R."/>
            <person name="Nakamura Y."/>
            <person name="Berger F."/>
            <person name="Adam C."/>
            <person name="Aki S.S."/>
            <person name="Althoff F."/>
            <person name="Araki T."/>
            <person name="Arteaga-Vazquez M.A."/>
            <person name="Balasubrmanian S."/>
            <person name="Bauer D."/>
            <person name="Boehm C.R."/>
            <person name="Briginshaw L."/>
            <person name="Caballero-Perez J."/>
            <person name="Catarino B."/>
            <person name="Chen F."/>
            <person name="Chiyoda S."/>
            <person name="Chovatia M."/>
            <person name="Davies K.M."/>
            <person name="Delmans M."/>
            <person name="Demura T."/>
            <person name="Dierschke T."/>
            <person name="Dolan L."/>
            <person name="Dorantes-Acosta A.E."/>
            <person name="Eklund D.M."/>
            <person name="Florent S.N."/>
            <person name="Flores-Sandoval E."/>
            <person name="Fujiyama A."/>
            <person name="Fukuzawa H."/>
            <person name="Galik B."/>
            <person name="Grimanelli D."/>
            <person name="Grimwood J."/>
            <person name="Grossniklaus U."/>
            <person name="Hamada T."/>
            <person name="Haseloff J."/>
            <person name="Hetherington A.J."/>
            <person name="Higo A."/>
            <person name="Hirakawa Y."/>
            <person name="Hundley H.N."/>
            <person name="Ikeda Y."/>
            <person name="Inoue K."/>
            <person name="Inoue S."/>
            <person name="Ishida S."/>
            <person name="Jia Q."/>
            <person name="Kakita M."/>
            <person name="Kanazawa T."/>
            <person name="Kawai Y."/>
            <person name="Kawashima T."/>
            <person name="Kennedy M."/>
            <person name="Kinose K."/>
            <person name="Kinoshita T."/>
            <person name="Kohara Y."/>
            <person name="Koide E."/>
            <person name="Komatsu K."/>
            <person name="Kopischke S."/>
            <person name="Kubo M."/>
            <person name="Kyozuka J."/>
            <person name="Lagercrantz U."/>
            <person name="Lin S.S."/>
            <person name="Lindquist E."/>
            <person name="Lipzen A.M."/>
            <person name="Lu C."/>
            <person name="Luna E.D."/>
            <person name="Martienssen R.A."/>
            <person name="Minamino N."/>
            <person name="Mizutani M."/>
            <person name="Mizutani M."/>
            <person name="Mochizuki N."/>
            <person name="Monte I."/>
            <person name="Mosher R."/>
            <person name="Nagasaki H."/>
            <person name="Nakagami H."/>
            <person name="Naramoto S."/>
            <person name="Nishitani K."/>
            <person name="Ohtani M."/>
            <person name="Okamoto T."/>
            <person name="Okumura M."/>
            <person name="Phillips J."/>
            <person name="Pollak B."/>
            <person name="Reinders A."/>
            <person name="Roevekamp M."/>
            <person name="Sano R."/>
            <person name="Sawa S."/>
            <person name="Schmid M.W."/>
            <person name="Shirakawa M."/>
            <person name="Solano R."/>
            <person name="Spunde A."/>
            <person name="Suetsugu N."/>
            <person name="Sugano S."/>
            <person name="Sugiyama A."/>
            <person name="Sun R."/>
            <person name="Suzuki Y."/>
            <person name="Takenaka M."/>
            <person name="Takezawa D."/>
            <person name="Tomogane H."/>
            <person name="Tsuzuki M."/>
            <person name="Ueda T."/>
            <person name="Umeda M."/>
            <person name="Ward J.M."/>
            <person name="Watanabe Y."/>
            <person name="Yazaki K."/>
            <person name="Yokoyama R."/>
            <person name="Yoshitake Y."/>
            <person name="Yotsui I."/>
            <person name="Zachgo S."/>
            <person name="Schmutz J."/>
        </authorList>
    </citation>
    <scope>NUCLEOTIDE SEQUENCE [LARGE SCALE GENOMIC DNA]</scope>
    <source>
        <strain evidence="10">Tak-1</strain>
    </source>
</reference>
<dbReference type="GO" id="GO:0030246">
    <property type="term" value="F:carbohydrate binding"/>
    <property type="evidence" value="ECO:0007669"/>
    <property type="project" value="InterPro"/>
</dbReference>
<comment type="similarity">
    <text evidence="3">Belongs to the polysaccharide lyase 4 family.</text>
</comment>
<reference evidence="11" key="1">
    <citation type="journal article" date="2017" name="Cell">
        <title>Insights into land plant evolution garnered from the Marchantia polymorpha genome.</title>
        <authorList>
            <person name="Bowman J.L."/>
            <person name="Kohchi T."/>
            <person name="Yamato K.T."/>
            <person name="Jenkins J."/>
            <person name="Shu S."/>
            <person name="Ishizaki K."/>
            <person name="Yamaoka S."/>
            <person name="Nishihama R."/>
            <person name="Nakamura Y."/>
            <person name="Berger F."/>
            <person name="Adam C."/>
            <person name="Aki S.S."/>
            <person name="Althoff F."/>
            <person name="Araki T."/>
            <person name="Arteaga-Vazquez M.A."/>
            <person name="Balasubrmanian S."/>
            <person name="Barry K."/>
            <person name="Bauer D."/>
            <person name="Boehm C.R."/>
            <person name="Briginshaw L."/>
            <person name="Caballero-Perez J."/>
            <person name="Catarino B."/>
            <person name="Chen F."/>
            <person name="Chiyoda S."/>
            <person name="Chovatia M."/>
            <person name="Davies K.M."/>
            <person name="Delmans M."/>
            <person name="Demura T."/>
            <person name="Dierschke T."/>
            <person name="Dolan L."/>
            <person name="Dorantes-Acosta A.E."/>
            <person name="Eklund D.M."/>
            <person name="Florent S.N."/>
            <person name="Flores-Sandoval E."/>
            <person name="Fujiyama A."/>
            <person name="Fukuzawa H."/>
            <person name="Galik B."/>
            <person name="Grimanelli D."/>
            <person name="Grimwood J."/>
            <person name="Grossniklaus U."/>
            <person name="Hamada T."/>
            <person name="Haseloff J."/>
            <person name="Hetherington A.J."/>
            <person name="Higo A."/>
            <person name="Hirakawa Y."/>
            <person name="Hundley H.N."/>
            <person name="Ikeda Y."/>
            <person name="Inoue K."/>
            <person name="Inoue S.I."/>
            <person name="Ishida S."/>
            <person name="Jia Q."/>
            <person name="Kakita M."/>
            <person name="Kanazawa T."/>
            <person name="Kawai Y."/>
            <person name="Kawashima T."/>
            <person name="Kennedy M."/>
            <person name="Kinose K."/>
            <person name="Kinoshita T."/>
            <person name="Kohara Y."/>
            <person name="Koide E."/>
            <person name="Komatsu K."/>
            <person name="Kopischke S."/>
            <person name="Kubo M."/>
            <person name="Kyozuka J."/>
            <person name="Lagercrantz U."/>
            <person name="Lin S.S."/>
            <person name="Lindquist E."/>
            <person name="Lipzen A.M."/>
            <person name="Lu C.W."/>
            <person name="De Luna E."/>
            <person name="Martienssen R.A."/>
            <person name="Minamino N."/>
            <person name="Mizutani M."/>
            <person name="Mizutani M."/>
            <person name="Mochizuki N."/>
            <person name="Monte I."/>
            <person name="Mosher R."/>
            <person name="Nagasaki H."/>
            <person name="Nakagami H."/>
            <person name="Naramoto S."/>
            <person name="Nishitani K."/>
            <person name="Ohtani M."/>
            <person name="Okamoto T."/>
            <person name="Okumura M."/>
            <person name="Phillips J."/>
            <person name="Pollak B."/>
            <person name="Reinders A."/>
            <person name="Rovekamp M."/>
            <person name="Sano R."/>
            <person name="Sawa S."/>
            <person name="Schmid M.W."/>
            <person name="Shirakawa M."/>
            <person name="Solano R."/>
            <person name="Spunde A."/>
            <person name="Suetsugu N."/>
            <person name="Sugano S."/>
            <person name="Sugiyama A."/>
            <person name="Sun R."/>
            <person name="Suzuki Y."/>
            <person name="Takenaka M."/>
            <person name="Takezawa D."/>
            <person name="Tomogane H."/>
            <person name="Tsuzuki M."/>
            <person name="Ueda T."/>
            <person name="Umeda M."/>
            <person name="Ward J.M."/>
            <person name="Watanabe Y."/>
            <person name="Yazaki K."/>
            <person name="Yokoyama R."/>
            <person name="Yoshitake Y."/>
            <person name="Yotsui I."/>
            <person name="Zachgo S."/>
            <person name="Schmutz J."/>
        </authorList>
    </citation>
    <scope>NUCLEOTIDE SEQUENCE [LARGE SCALE GENOMIC DNA]</scope>
    <source>
        <strain evidence="11">Tak-1</strain>
    </source>
</reference>
<evidence type="ECO:0000256" key="6">
    <source>
        <dbReference type="ARBA" id="ARBA00022729"/>
    </source>
</evidence>
<dbReference type="PANTHER" id="PTHR32018:SF1">
    <property type="entry name" value="RHAMNOGALACTURONAN ENDOLYASE"/>
    <property type="match status" value="1"/>
</dbReference>
<evidence type="ECO:0000256" key="7">
    <source>
        <dbReference type="ARBA" id="ARBA00023239"/>
    </source>
</evidence>
<evidence type="ECO:0000313" key="11">
    <source>
        <dbReference type="Proteomes" id="UP000244005"/>
    </source>
</evidence>
<dbReference type="SUPFAM" id="SSF74650">
    <property type="entry name" value="Galactose mutarotase-like"/>
    <property type="match status" value="1"/>
</dbReference>
<dbReference type="Pfam" id="PF14683">
    <property type="entry name" value="CBM-like"/>
    <property type="match status" value="1"/>
</dbReference>
<evidence type="ECO:0000256" key="1">
    <source>
        <dbReference type="ARBA" id="ARBA00001324"/>
    </source>
</evidence>
<dbReference type="Gene3D" id="2.60.40.1120">
    <property type="entry name" value="Carboxypeptidase-like, regulatory domain"/>
    <property type="match status" value="1"/>
</dbReference>
<evidence type="ECO:0000256" key="5">
    <source>
        <dbReference type="ARBA" id="ARBA00022525"/>
    </source>
</evidence>
<dbReference type="InterPro" id="IPR029411">
    <property type="entry name" value="RG-lyase_III"/>
</dbReference>
<dbReference type="InterPro" id="IPR013784">
    <property type="entry name" value="Carb-bd-like_fold"/>
</dbReference>
<gene>
    <name evidence="10" type="ORF">MARPO_0212s0010</name>
</gene>
<name>A0A2R6W055_MARPO</name>
<dbReference type="EMBL" id="KZ772878">
    <property type="protein sequence ID" value="PTQ27234.1"/>
    <property type="molecule type" value="Genomic_DNA"/>
</dbReference>
<dbReference type="CDD" id="cd10320">
    <property type="entry name" value="RGL4_N"/>
    <property type="match status" value="1"/>
</dbReference>
<proteinExistence type="inferred from homology"/>
<keyword evidence="7" id="KW-0456">Lyase</keyword>
<dbReference type="Gene3D" id="2.70.98.10">
    <property type="match status" value="1"/>
</dbReference>
<feature type="domain" description="Rhamnogalacturonan lyase" evidence="9">
    <location>
        <begin position="356"/>
        <end position="428"/>
    </location>
</feature>
<sequence>MSSFPDVTFSDLGNKIVLENGIVQVTLSKPGGLVTGVKYGGLDNLLEVLNKETNRGYWDLNWSEPDGRVDNFDVPDGTTFEVVRADGDIVEVSFVRPYNDQSEKPMVPLTIDKRFALHRGHSGFYTCGIYERLAGWRDFNLNQTRIAFKLRKDRFQHMAVAENKIRLMPLPDDLSPDRAQQLAYKEAHLLVNPRNPTLKGEVDDKYQYLCENQDNKIHGWMSQDPLVGFWIITASNEFRNGGPVKQDLTSHTGPTCLSMWHSAHLAGIELCPQFRNQEPWQKIFGPVYIYLNSAPAGTDMKSLWEEAKEQMNAELPQWPYSWPSSPKFAKAADRGQISGRILVHDRFAKTALSPGANAYLGLALPGAKGSWQRDSKGYQFWSRADSNGNFSIKNVLPGVYDLYGWVPGVFGDYKREGETITITAGGKLELGDVVYEPPRDGPTVWEIGTPTRTAEEFYIPDVDPKYINRLPSLEKWRQYGLWERYTELYPTEDLIYTVGASDWSKDWFYAHLCRKNADGTYSPTTWQIRFQLPALSPNLGDYKLRMAIASSNLAAVQVRVNDASSADPVFDTKQVGRCNAIARHGIHGLYWAWNVNIPAALLKQGENVLYLTQPHATGPFNGVQYDYLRLEAPAPPAAAAAPSSLASMTTTTFGHTERVLREIMWNYVSHQLVELRLSLKVGAGLDGDSRS</sequence>
<dbReference type="InterPro" id="IPR008979">
    <property type="entry name" value="Galactose-bd-like_sf"/>
</dbReference>
<dbReference type="Gene3D" id="2.60.120.260">
    <property type="entry name" value="Galactose-binding domain-like"/>
    <property type="match status" value="1"/>
</dbReference>
<protein>
    <recommendedName>
        <fullName evidence="4">rhamnogalacturonan endolyase</fullName>
        <ecNumber evidence="4">4.2.2.23</ecNumber>
    </recommendedName>
</protein>
<dbReference type="CDD" id="cd10316">
    <property type="entry name" value="RGL4_M"/>
    <property type="match status" value="1"/>
</dbReference>
<dbReference type="InterPro" id="IPR010325">
    <property type="entry name" value="Rhamnogal_lyase"/>
</dbReference>
<keyword evidence="5" id="KW-0964">Secreted</keyword>
<dbReference type="InterPro" id="IPR011013">
    <property type="entry name" value="Gal_mutarotase_sf_dom"/>
</dbReference>
<dbReference type="GO" id="GO:0102210">
    <property type="term" value="F:rhamnogalacturonan endolyase activity"/>
    <property type="evidence" value="ECO:0007669"/>
    <property type="project" value="UniProtKB-EC"/>
</dbReference>
<evidence type="ECO:0000313" key="10">
    <source>
        <dbReference type="EMBL" id="PTQ27233.1"/>
    </source>
</evidence>
<feature type="domain" description="Rhamnogalacturonan lyase" evidence="8">
    <location>
        <begin position="443"/>
        <end position="630"/>
    </location>
</feature>
<evidence type="ECO:0000259" key="9">
    <source>
        <dbReference type="Pfam" id="PF14686"/>
    </source>
</evidence>
<dbReference type="OrthoDB" id="2130367at2759"/>
<dbReference type="Proteomes" id="UP000244005">
    <property type="component" value="Unassembled WGS sequence"/>
</dbReference>
<comment type="catalytic activity">
    <reaction evidence="1">
        <text>Endotype eliminative cleavage of L-alpha-rhamnopyranosyl-(1-&gt;4)-alpha-D-galactopyranosyluronic acid bonds of rhamnogalacturonan I domains in ramified hairy regions of pectin leaving L-rhamnopyranose at the reducing end and 4-deoxy-4,5-unsaturated D-galactopyranosyluronic acid at the non-reducing end.</text>
        <dbReference type="EC" id="4.2.2.23"/>
    </reaction>
</comment>
<evidence type="ECO:0000259" key="8">
    <source>
        <dbReference type="Pfam" id="PF14683"/>
    </source>
</evidence>
<dbReference type="InterPro" id="IPR029413">
    <property type="entry name" value="RG-lyase_II"/>
</dbReference>
<evidence type="ECO:0000256" key="2">
    <source>
        <dbReference type="ARBA" id="ARBA00004613"/>
    </source>
</evidence>
<keyword evidence="6" id="KW-0732">Signal</keyword>
<dbReference type="PANTHER" id="PTHR32018">
    <property type="entry name" value="RHAMNOGALACTURONATE LYASE FAMILY PROTEIN"/>
    <property type="match status" value="1"/>
</dbReference>
<evidence type="ECO:0000256" key="4">
    <source>
        <dbReference type="ARBA" id="ARBA00012437"/>
    </source>
</evidence>